<dbReference type="RefSeq" id="WP_090610115.1">
    <property type="nucleotide sequence ID" value="NZ_CP067124.1"/>
</dbReference>
<sequence>MTAGTAELYLFDALAWRLARAQPGIRQGAHRGRMRGAGEAFADVAGLLAHPDPRRLDVRRSITDPFGGFFVRRFERHTDLVLHLLLDASGSLAAGASSDRQGLAALLAGGLAQAARRGGDRFAMQAIGGGAVLAEQDPSRRAGLGDEIRQTVEALTPTGHDPEGLIRAAEVLPQSRVLVVLISDFDLSADELERLLGALSPRPVLPIWLRDTAIENPSGAFGLVETRDPESGRRRTVLATRKWAARQIAAGEDHRQSLRKVFASHGLRAIEITDSIDMNMLIAELDEAPL</sequence>
<dbReference type="AlphaFoldDB" id="A0A1H8E254"/>
<dbReference type="STRING" id="34002.SAMN04489859_1001133"/>
<dbReference type="PANTHER" id="PTHR33608:SF6">
    <property type="entry name" value="BLL2464 PROTEIN"/>
    <property type="match status" value="1"/>
</dbReference>
<dbReference type="Pfam" id="PF01882">
    <property type="entry name" value="DUF58"/>
    <property type="match status" value="1"/>
</dbReference>
<keyword evidence="3" id="KW-1185">Reference proteome</keyword>
<evidence type="ECO:0000313" key="2">
    <source>
        <dbReference type="EMBL" id="SEN13184.1"/>
    </source>
</evidence>
<proteinExistence type="predicted"/>
<dbReference type="OrthoDB" id="7779014at2"/>
<feature type="domain" description="DUF58" evidence="1">
    <location>
        <begin position="68"/>
        <end position="246"/>
    </location>
</feature>
<protein>
    <recommendedName>
        <fullName evidence="1">DUF58 domain-containing protein</fullName>
    </recommendedName>
</protein>
<dbReference type="InterPro" id="IPR002881">
    <property type="entry name" value="DUF58"/>
</dbReference>
<dbReference type="Proteomes" id="UP000199054">
    <property type="component" value="Unassembled WGS sequence"/>
</dbReference>
<evidence type="ECO:0000259" key="1">
    <source>
        <dbReference type="Pfam" id="PF01882"/>
    </source>
</evidence>
<dbReference type="EMBL" id="FODE01000001">
    <property type="protein sequence ID" value="SEN13184.1"/>
    <property type="molecule type" value="Genomic_DNA"/>
</dbReference>
<dbReference type="PANTHER" id="PTHR33608">
    <property type="entry name" value="BLL2464 PROTEIN"/>
    <property type="match status" value="1"/>
</dbReference>
<gene>
    <name evidence="2" type="ORF">SAMN04489859_1001133</name>
</gene>
<organism evidence="2 3">
    <name type="scientific">Paracoccus alcaliphilus</name>
    <dbReference type="NCBI Taxonomy" id="34002"/>
    <lineage>
        <taxon>Bacteria</taxon>
        <taxon>Pseudomonadati</taxon>
        <taxon>Pseudomonadota</taxon>
        <taxon>Alphaproteobacteria</taxon>
        <taxon>Rhodobacterales</taxon>
        <taxon>Paracoccaceae</taxon>
        <taxon>Paracoccus</taxon>
    </lineage>
</organism>
<name>A0A1H8E254_9RHOB</name>
<evidence type="ECO:0000313" key="3">
    <source>
        <dbReference type="Proteomes" id="UP000199054"/>
    </source>
</evidence>
<accession>A0A1H8E254</accession>
<reference evidence="2 3" key="1">
    <citation type="submission" date="2016-10" db="EMBL/GenBank/DDBJ databases">
        <authorList>
            <person name="de Groot N.N."/>
        </authorList>
    </citation>
    <scope>NUCLEOTIDE SEQUENCE [LARGE SCALE GENOMIC DNA]</scope>
    <source>
        <strain evidence="2 3">DSM 8512</strain>
    </source>
</reference>